<dbReference type="InterPro" id="IPR050776">
    <property type="entry name" value="Ank_Repeat/CDKN_Inhibitor"/>
</dbReference>
<dbReference type="PANTHER" id="PTHR24201:SF16">
    <property type="entry name" value="ANKYRIN-1-LIKE-RELATED"/>
    <property type="match status" value="1"/>
</dbReference>
<dbReference type="Gene3D" id="1.25.40.20">
    <property type="entry name" value="Ankyrin repeat-containing domain"/>
    <property type="match status" value="2"/>
</dbReference>
<dbReference type="EMBL" id="HBUF01056733">
    <property type="protein sequence ID" value="CAG6624247.1"/>
    <property type="molecule type" value="Transcribed_RNA"/>
</dbReference>
<feature type="repeat" description="ANK" evidence="3">
    <location>
        <begin position="1723"/>
        <end position="1755"/>
    </location>
</feature>
<dbReference type="GO" id="GO:0005634">
    <property type="term" value="C:nucleus"/>
    <property type="evidence" value="ECO:0007669"/>
    <property type="project" value="TreeGrafter"/>
</dbReference>
<dbReference type="SUPFAM" id="SSF48403">
    <property type="entry name" value="Ankyrin repeat"/>
    <property type="match status" value="1"/>
</dbReference>
<dbReference type="PROSITE" id="PS50297">
    <property type="entry name" value="ANK_REP_REGION"/>
    <property type="match status" value="2"/>
</dbReference>
<dbReference type="InterPro" id="IPR036770">
    <property type="entry name" value="Ankyrin_rpt-contain_sf"/>
</dbReference>
<reference evidence="4" key="1">
    <citation type="submission" date="2021-05" db="EMBL/GenBank/DDBJ databases">
        <authorList>
            <person name="Alioto T."/>
            <person name="Alioto T."/>
            <person name="Gomez Garrido J."/>
        </authorList>
    </citation>
    <scope>NUCLEOTIDE SEQUENCE</scope>
</reference>
<dbReference type="EMBL" id="HBUF01056734">
    <property type="protein sequence ID" value="CAG6624248.1"/>
    <property type="molecule type" value="Transcribed_RNA"/>
</dbReference>
<keyword evidence="1" id="KW-0677">Repeat</keyword>
<name>A0A8D8Q422_9HEMI</name>
<evidence type="ECO:0000256" key="3">
    <source>
        <dbReference type="PROSITE-ProRule" id="PRU00023"/>
    </source>
</evidence>
<accession>A0A8D8Q422</accession>
<sequence>MYNKNDLLLLLKEIMEAQKQRQGKAQGESFESDLSTWFLLDQYIEYQASKESDYSFSFFPGFDDITKLEDVVIRYEYNALEQIIFVQAKHVLKPNKNIIDQDLFSLDGNFSLLMYCNAYIEAQNNPDFLKNIGSKDSSSNVELNNLVEKCILATCKGIHTDIIDKYLEEEPNNRKWNIGNRKLYKPSSKDENISLLINDLSTAFNVGELKQKSKLTALYHLDNNELKKSIEMFLEKLIFVTNLPRQSTVNNLEHIIKTKQIIKIKINGKLLERTEIDDYFNALEYLILRRKGEHKTLITPKELDKIFSDKKQVLDELLINRERSNKLAALNNVSFTEESIQDLRKNRLKDFLLPEKIVLNITPVEYSTCAENVLRDLQELKMQQLTIPDLAKLPDLKMLAEIIHSEKSKSRIVTLFKQNYLYLAFIQGNANKKLKEALETIMTNTSLKFKVIFISTVNILERAKSEECFKKNPLYNFFEDLNNKSLYEPIALKNDIDKVTRKKTIKKFITEKQQILHLISLDSMELGYVKLNQILCNYSTMNESAVLFIGLDTLLKNHDRFLSILIKYGIVIIECDTSMTNASSILTTLLSSLWQHNVNARIILLTKQGFNLQDILPNQEVESDTIKHNFGDLIQTDQKKLLTRKQLFFLGNEKKISLKDLMGISDLDLDQYLSDVQNQDTINQIIPIETLVQLIKTEDIRIGSDNTVTSYLAGAYSQVSQVHQDVNIERLIYHLKKIKNDNIFVISGINGSEKSKSFIDKLKSFDTGLEVNNIDKNQISDFCPDMKPNSRILLDDDQLQAKHFQQLCRVNADKKIYWIRLKDGSDNKSQFILLQIYNPDLYIDRQFIYFKKVIIKETIQQEFVQASCSTSDIIFLLTGVDNQSDLFKKFPEYGRILLQKNIQGHPGVVIENKNNAQAQAQFDKLVDENKYIFKSNKKEIIHWLDIEQHNGNTRIVWIKSLGTLENLRQHINHTKSSTQTSEKDFINDIKDKSVIIADDPGMGKTTSLIKLCTLNDPKFGIKAMFQSHWVISVNLKDYTATIGSLMLSSYIDDIITLLSKSDSSINTNFTKNILSFAFKNTKFIRPILITFDGFDEVLDQNIRDKIILLMQYLKYDPNVRNVKFWITSRLNYEQTLENALSIFSTKFQPLDDSKKKEFIYKFFKNRLHLTLSKKLFNKTFGINVAKIHEATNQIARYSEAFLIKMKDTFKGDSTKFMCTPLQLYLMLEDSTKSFKEWIENDPNNDTSINFDYLGDNMLSVYEKFIHDKYDIYLEKEEVKPALLQKQLKVILDQHHQNFAKSFILNSARKKSLGEFKDIVLAAGIIKSHGSDIEFIHPTFGEYFAAQVFMHWLEEEPNVLVNSNQQKYLLTEIFMKPDYQLIRTFINLHLEKFMQNKTTLPKETLQQYGQLLDNLWQQRPNPLIINYDQSILYIAVEEGNIQIINFILHSIENFSEKALETLLTKKTFKNVFERNCLYLAAKQVVTEQLKINQGRGCIETQKLYEVIIENFLAITNGKEEMQKKMLFATFFHQEYSIDPVNNYLFEYISEINNDALQSITNVVKTNAYRINELRTIWEKRDAIEISDLEGLFNKVQDQDVISALLNIQFFYPITHAKCSILHRVAQENTDMSDRLEIVQWLITNGANVNSIDTKGWTVLHHITNISDDASPIIRLLVEQGIDINAKNNIGQTALHFNPNFGTKNFNNIKTLVDLGADIDATDNYGRTALHTIAAQGRWDCLKLLIEHNVHARTQRGNSVLRISFPVLDRPEHSTEKEAMLDYFSQFPDFTKIRNEFLSMNNIRLFALMFLGAYRLYQEVLTQGFPVFQRIRDVRHLHITRNRPRSLLQKCVKSHKSTTNRNLRQP</sequence>
<evidence type="ECO:0000256" key="1">
    <source>
        <dbReference type="ARBA" id="ARBA00022737"/>
    </source>
</evidence>
<feature type="repeat" description="ANK" evidence="3">
    <location>
        <begin position="1688"/>
        <end position="1722"/>
    </location>
</feature>
<evidence type="ECO:0000256" key="2">
    <source>
        <dbReference type="ARBA" id="ARBA00023043"/>
    </source>
</evidence>
<protein>
    <submittedName>
        <fullName evidence="4">Ankyrin repeat protein RF_0381</fullName>
    </submittedName>
</protein>
<dbReference type="Pfam" id="PF12796">
    <property type="entry name" value="Ank_2"/>
    <property type="match status" value="1"/>
</dbReference>
<dbReference type="PANTHER" id="PTHR24201">
    <property type="entry name" value="ANK_REP_REGION DOMAIN-CONTAINING PROTEIN"/>
    <property type="match status" value="1"/>
</dbReference>
<dbReference type="Pfam" id="PF00023">
    <property type="entry name" value="Ank"/>
    <property type="match status" value="1"/>
</dbReference>
<dbReference type="PROSITE" id="PS50088">
    <property type="entry name" value="ANK_REPEAT"/>
    <property type="match status" value="3"/>
</dbReference>
<proteinExistence type="predicted"/>
<feature type="repeat" description="ANK" evidence="3">
    <location>
        <begin position="1653"/>
        <end position="1687"/>
    </location>
</feature>
<evidence type="ECO:0000313" key="4">
    <source>
        <dbReference type="EMBL" id="CAG6624248.1"/>
    </source>
</evidence>
<dbReference type="SMART" id="SM00248">
    <property type="entry name" value="ANK"/>
    <property type="match status" value="5"/>
</dbReference>
<organism evidence="4">
    <name type="scientific">Cacopsylla melanoneura</name>
    <dbReference type="NCBI Taxonomy" id="428564"/>
    <lineage>
        <taxon>Eukaryota</taxon>
        <taxon>Metazoa</taxon>
        <taxon>Ecdysozoa</taxon>
        <taxon>Arthropoda</taxon>
        <taxon>Hexapoda</taxon>
        <taxon>Insecta</taxon>
        <taxon>Pterygota</taxon>
        <taxon>Neoptera</taxon>
        <taxon>Paraneoptera</taxon>
        <taxon>Hemiptera</taxon>
        <taxon>Sternorrhyncha</taxon>
        <taxon>Psylloidea</taxon>
        <taxon>Psyllidae</taxon>
        <taxon>Psyllinae</taxon>
        <taxon>Cacopsylla</taxon>
    </lineage>
</organism>
<keyword evidence="2 3" id="KW-0040">ANK repeat</keyword>
<dbReference type="InterPro" id="IPR002110">
    <property type="entry name" value="Ankyrin_rpt"/>
</dbReference>